<sequence>MSDSIRLSIKSMYTNLSEKEKKIADFILENPVVVGSNSINDLSETLEIAPSTIFQFTRKIGYQGFKDFKLALLTQGRSETEITIHENIYDSDSLLTKAQKVFDTNISTLLDTRKFLDQVALEQALEYLKDAEAVYFFGVGGSEIVATDAYHKFLRAPLRVHHSTDYHIQLMEASLMKPSDCAILISHTGRSHETIEIAKAAREAGAKLIVLTSSSQSPLALLGDAVFVSIAEETEFRSEALSSRIAQLSILDSLYVILMFERKKASKESMAKVRKRIAKLKAT</sequence>
<evidence type="ECO:0000256" key="3">
    <source>
        <dbReference type="ARBA" id="ARBA00023163"/>
    </source>
</evidence>
<dbReference type="Gene3D" id="1.10.10.10">
    <property type="entry name" value="Winged helix-like DNA-binding domain superfamily/Winged helix DNA-binding domain"/>
    <property type="match status" value="1"/>
</dbReference>
<dbReference type="OrthoDB" id="3684496at2"/>
<dbReference type="Gene3D" id="3.40.50.10490">
    <property type="entry name" value="Glucose-6-phosphate isomerase like protein, domain 1"/>
    <property type="match status" value="1"/>
</dbReference>
<dbReference type="PROSITE" id="PS51464">
    <property type="entry name" value="SIS"/>
    <property type="match status" value="1"/>
</dbReference>
<dbReference type="InterPro" id="IPR036388">
    <property type="entry name" value="WH-like_DNA-bd_sf"/>
</dbReference>
<dbReference type="InterPro" id="IPR000281">
    <property type="entry name" value="HTH_RpiR"/>
</dbReference>
<dbReference type="PANTHER" id="PTHR30514:SF1">
    <property type="entry name" value="HTH-TYPE TRANSCRIPTIONAL REGULATOR HEXR-RELATED"/>
    <property type="match status" value="1"/>
</dbReference>
<dbReference type="InterPro" id="IPR001347">
    <property type="entry name" value="SIS_dom"/>
</dbReference>
<evidence type="ECO:0000259" key="5">
    <source>
        <dbReference type="PROSITE" id="PS51464"/>
    </source>
</evidence>
<dbReference type="Pfam" id="PF01418">
    <property type="entry name" value="HTH_6"/>
    <property type="match status" value="1"/>
</dbReference>
<dbReference type="GO" id="GO:1901135">
    <property type="term" value="P:carbohydrate derivative metabolic process"/>
    <property type="evidence" value="ECO:0007669"/>
    <property type="project" value="InterPro"/>
</dbReference>
<keyword evidence="2" id="KW-0238">DNA-binding</keyword>
<organism evidence="6 7">
    <name type="scientific">Enterococcus sulfureus ATCC 49903</name>
    <dbReference type="NCBI Taxonomy" id="1140003"/>
    <lineage>
        <taxon>Bacteria</taxon>
        <taxon>Bacillati</taxon>
        <taxon>Bacillota</taxon>
        <taxon>Bacilli</taxon>
        <taxon>Lactobacillales</taxon>
        <taxon>Enterococcaceae</taxon>
        <taxon>Enterococcus</taxon>
    </lineage>
</organism>
<dbReference type="Proteomes" id="UP000015961">
    <property type="component" value="Unassembled WGS sequence"/>
</dbReference>
<keyword evidence="6" id="KW-0413">Isomerase</keyword>
<evidence type="ECO:0000259" key="4">
    <source>
        <dbReference type="PROSITE" id="PS51071"/>
    </source>
</evidence>
<dbReference type="SUPFAM" id="SSF53697">
    <property type="entry name" value="SIS domain"/>
    <property type="match status" value="1"/>
</dbReference>
<dbReference type="InterPro" id="IPR047640">
    <property type="entry name" value="RpiR-like"/>
</dbReference>
<reference evidence="6 7" key="1">
    <citation type="submission" date="2013-03" db="EMBL/GenBank/DDBJ databases">
        <title>The Genome Sequence of Enterococcus sulfureus ATCC_49903 (PacBio/Illumina hybrid assembly).</title>
        <authorList>
            <consortium name="The Broad Institute Genomics Platform"/>
            <consortium name="The Broad Institute Genome Sequencing Center for Infectious Disease"/>
            <person name="Earl A."/>
            <person name="Russ C."/>
            <person name="Gilmore M."/>
            <person name="Surin D."/>
            <person name="Walker B."/>
            <person name="Young S."/>
            <person name="Zeng Q."/>
            <person name="Gargeya S."/>
            <person name="Fitzgerald M."/>
            <person name="Haas B."/>
            <person name="Abouelleil A."/>
            <person name="Allen A.W."/>
            <person name="Alvarado L."/>
            <person name="Arachchi H.M."/>
            <person name="Berlin A.M."/>
            <person name="Chapman S.B."/>
            <person name="Gainer-Dewar J."/>
            <person name="Goldberg J."/>
            <person name="Griggs A."/>
            <person name="Gujja S."/>
            <person name="Hansen M."/>
            <person name="Howarth C."/>
            <person name="Imamovic A."/>
            <person name="Ireland A."/>
            <person name="Larimer J."/>
            <person name="McCowan C."/>
            <person name="Murphy C."/>
            <person name="Pearson M."/>
            <person name="Poon T.W."/>
            <person name="Priest M."/>
            <person name="Roberts A."/>
            <person name="Saif S."/>
            <person name="Shea T."/>
            <person name="Sisk P."/>
            <person name="Sykes S."/>
            <person name="Wortman J."/>
            <person name="Nusbaum C."/>
            <person name="Birren B."/>
        </authorList>
    </citation>
    <scope>NUCLEOTIDE SEQUENCE [LARGE SCALE GENOMIC DNA]</scope>
    <source>
        <strain evidence="6 7">ATCC 49903</strain>
    </source>
</reference>
<dbReference type="InterPro" id="IPR009057">
    <property type="entry name" value="Homeodomain-like_sf"/>
</dbReference>
<evidence type="ECO:0000313" key="6">
    <source>
        <dbReference type="EMBL" id="EOT87226.1"/>
    </source>
</evidence>
<dbReference type="RefSeq" id="WP_016184778.1">
    <property type="nucleotide sequence ID" value="NZ_ASWO01000001.1"/>
</dbReference>
<evidence type="ECO:0000256" key="2">
    <source>
        <dbReference type="ARBA" id="ARBA00023125"/>
    </source>
</evidence>
<accession>S0KX49</accession>
<dbReference type="AlphaFoldDB" id="S0KX49"/>
<feature type="domain" description="SIS" evidence="5">
    <location>
        <begin position="124"/>
        <end position="264"/>
    </location>
</feature>
<evidence type="ECO:0000313" key="7">
    <source>
        <dbReference type="Proteomes" id="UP000015961"/>
    </source>
</evidence>
<keyword evidence="3" id="KW-0804">Transcription</keyword>
<dbReference type="PATRIC" id="fig|1140003.3.peg.281"/>
<protein>
    <submittedName>
        <fullName evidence="6">Phosphosugar isomerase transcriptional regulator</fullName>
    </submittedName>
</protein>
<dbReference type="eggNOG" id="COG1737">
    <property type="taxonomic scope" value="Bacteria"/>
</dbReference>
<dbReference type="PANTHER" id="PTHR30514">
    <property type="entry name" value="GLUCOKINASE"/>
    <property type="match status" value="1"/>
</dbReference>
<feature type="domain" description="HTH rpiR-type" evidence="4">
    <location>
        <begin position="3"/>
        <end position="79"/>
    </location>
</feature>
<dbReference type="SUPFAM" id="SSF46689">
    <property type="entry name" value="Homeodomain-like"/>
    <property type="match status" value="1"/>
</dbReference>
<keyword evidence="1" id="KW-0805">Transcription regulation</keyword>
<dbReference type="GO" id="GO:0003700">
    <property type="term" value="F:DNA-binding transcription factor activity"/>
    <property type="evidence" value="ECO:0007669"/>
    <property type="project" value="InterPro"/>
</dbReference>
<name>S0KX49_9ENTE</name>
<dbReference type="InterPro" id="IPR035472">
    <property type="entry name" value="RpiR-like_SIS"/>
</dbReference>
<dbReference type="GO" id="GO:0097367">
    <property type="term" value="F:carbohydrate derivative binding"/>
    <property type="evidence" value="ECO:0007669"/>
    <property type="project" value="InterPro"/>
</dbReference>
<comment type="caution">
    <text evidence="6">The sequence shown here is derived from an EMBL/GenBank/DDBJ whole genome shotgun (WGS) entry which is preliminary data.</text>
</comment>
<proteinExistence type="predicted"/>
<dbReference type="STRING" id="1140003.OMY_00287"/>
<dbReference type="GO" id="GO:0016853">
    <property type="term" value="F:isomerase activity"/>
    <property type="evidence" value="ECO:0007669"/>
    <property type="project" value="UniProtKB-KW"/>
</dbReference>
<dbReference type="EMBL" id="ASWO01000001">
    <property type="protein sequence ID" value="EOT87226.1"/>
    <property type="molecule type" value="Genomic_DNA"/>
</dbReference>
<dbReference type="GO" id="GO:0003677">
    <property type="term" value="F:DNA binding"/>
    <property type="evidence" value="ECO:0007669"/>
    <property type="project" value="UniProtKB-KW"/>
</dbReference>
<dbReference type="Pfam" id="PF01380">
    <property type="entry name" value="SIS"/>
    <property type="match status" value="1"/>
</dbReference>
<dbReference type="InterPro" id="IPR046348">
    <property type="entry name" value="SIS_dom_sf"/>
</dbReference>
<dbReference type="CDD" id="cd05013">
    <property type="entry name" value="SIS_RpiR"/>
    <property type="match status" value="1"/>
</dbReference>
<dbReference type="PROSITE" id="PS51071">
    <property type="entry name" value="HTH_RPIR"/>
    <property type="match status" value="1"/>
</dbReference>
<evidence type="ECO:0000256" key="1">
    <source>
        <dbReference type="ARBA" id="ARBA00023015"/>
    </source>
</evidence>
<gene>
    <name evidence="6" type="ORF">I573_00282</name>
</gene>
<keyword evidence="7" id="KW-1185">Reference proteome</keyword>